<dbReference type="SUPFAM" id="SSF102198">
    <property type="entry name" value="Putative cyclase"/>
    <property type="match status" value="1"/>
</dbReference>
<proteinExistence type="predicted"/>
<dbReference type="GO" id="GO:0004061">
    <property type="term" value="F:arylformamidase activity"/>
    <property type="evidence" value="ECO:0007669"/>
    <property type="project" value="InterPro"/>
</dbReference>
<protein>
    <submittedName>
        <fullName evidence="1">Kynurenine formamidase</fullName>
    </submittedName>
</protein>
<dbReference type="Pfam" id="PF04199">
    <property type="entry name" value="Cyclase"/>
    <property type="match status" value="1"/>
</dbReference>
<accession>A0A8G2F8S6</accession>
<dbReference type="GO" id="GO:0019441">
    <property type="term" value="P:L-tryptophan catabolic process to kynurenine"/>
    <property type="evidence" value="ECO:0007669"/>
    <property type="project" value="InterPro"/>
</dbReference>
<dbReference type="InterPro" id="IPR007325">
    <property type="entry name" value="KFase/CYL"/>
</dbReference>
<name>A0A8G2F8S6_9BACT</name>
<comment type="caution">
    <text evidence="1">The sequence shown here is derived from an EMBL/GenBank/DDBJ whole genome shotgun (WGS) entry which is preliminary data.</text>
</comment>
<dbReference type="Gene3D" id="3.50.30.50">
    <property type="entry name" value="Putative cyclase"/>
    <property type="match status" value="1"/>
</dbReference>
<organism evidence="1 2">
    <name type="scientific">Halodesulfovibrio aestuarii</name>
    <dbReference type="NCBI Taxonomy" id="126333"/>
    <lineage>
        <taxon>Bacteria</taxon>
        <taxon>Pseudomonadati</taxon>
        <taxon>Thermodesulfobacteriota</taxon>
        <taxon>Desulfovibrionia</taxon>
        <taxon>Desulfovibrionales</taxon>
        <taxon>Desulfovibrionaceae</taxon>
        <taxon>Halodesulfovibrio</taxon>
    </lineage>
</organism>
<dbReference type="InterPro" id="IPR037175">
    <property type="entry name" value="KFase_sf"/>
</dbReference>
<dbReference type="Proteomes" id="UP000184001">
    <property type="component" value="Unassembled WGS sequence"/>
</dbReference>
<gene>
    <name evidence="1" type="ORF">SAMN05660830_02709</name>
</gene>
<reference evidence="1 2" key="1">
    <citation type="submission" date="2016-11" db="EMBL/GenBank/DDBJ databases">
        <authorList>
            <person name="Varghese N."/>
            <person name="Submissions S."/>
        </authorList>
    </citation>
    <scope>NUCLEOTIDE SEQUENCE [LARGE SCALE GENOMIC DNA]</scope>
    <source>
        <strain evidence="1 2">DSM 17919</strain>
    </source>
</reference>
<dbReference type="PANTHER" id="PTHR31118:SF12">
    <property type="entry name" value="CYCLASE-LIKE PROTEIN 2"/>
    <property type="match status" value="1"/>
</dbReference>
<evidence type="ECO:0000313" key="1">
    <source>
        <dbReference type="EMBL" id="SHJ55618.1"/>
    </source>
</evidence>
<dbReference type="PANTHER" id="PTHR31118">
    <property type="entry name" value="CYCLASE-LIKE PROTEIN 2"/>
    <property type="match status" value="1"/>
</dbReference>
<sequence length="217" mass="23820">MNTPHSRAKVVDLTHTITEDMPVYPGTEAPIIEQGTTVAKEGFAEKKLTFFSHVGTHMDAPAHIFEDKKTLDALPASTFTGPACIVDVSGLTVITLEELKRHEERISQCDFVIFSSGHEKHWGTAKYFSPFPTLDKEAATWLTTQNLKGLGIDTISFDPMDITRLLIHEILLGSGLVLIENLKNLNTITAPIFTFVALPLKILESDGSPIRAIAVLP</sequence>
<dbReference type="AlphaFoldDB" id="A0A8G2F8S6"/>
<evidence type="ECO:0000313" key="2">
    <source>
        <dbReference type="Proteomes" id="UP000184001"/>
    </source>
</evidence>
<dbReference type="EMBL" id="FQZR01000007">
    <property type="protein sequence ID" value="SHJ55618.1"/>
    <property type="molecule type" value="Genomic_DNA"/>
</dbReference>
<dbReference type="RefSeq" id="WP_019999584.1">
    <property type="nucleotide sequence ID" value="NZ_CP192219.1"/>
</dbReference>